<comment type="caution">
    <text evidence="2">The sequence shown here is derived from an EMBL/GenBank/DDBJ whole genome shotgun (WGS) entry which is preliminary data.</text>
</comment>
<feature type="coiled-coil region" evidence="1">
    <location>
        <begin position="134"/>
        <end position="221"/>
    </location>
</feature>
<feature type="coiled-coil region" evidence="1">
    <location>
        <begin position="677"/>
        <end position="711"/>
    </location>
</feature>
<sequence>MLQEFQEKERVAEKASMEEEKLLYDLNKKELEIRDLKMSIEEKTKLFKNELEDQMNNTQRLIQENENLSIQRKEFDEKMQQLSLQIQTRDSEFQVQIEKLNQDWQNLVDKRGSDVAESWKLHLESRETEFSQIQGQLRKEISDLEEKCNGLVNENNELRKNVDQEIRNEVDRMSALQQQIHERQQFIQELSQSVNDKQLQLEKYEKQILNYEETIMELQKTIEHNNIKINEMHILVDTIQKQFDQKRVIVEGIVRKLEEKSPSPILFDLESITEELNRQLNNVIAPETLSQIQESISDKDAIISNMRNELASKIEEINALKLTSENQLTSIEKLKQQIENTNVEDKLNILNTMLNEKDVILSDIQIVFDAKSKELEDSQKQFEELKSLSTEKENQITELQNKLSEKDDIISNISYQLQHTQSLKENENENVQNLQYSLQQYQLQYDELRTTLDQKNSLLDALNEELQKQHQIHAERETEVQNLKTHVEELQMTQELETKQLEKDKNDIIETLYQEVEILKNQLDSVSYLQSQLEEQNNNIKHLTEQVEYYKNINEEFSQKLEDYDNFQKKYEEQNTILHEDEKQLIELKSIIEEQVLKIESLKQKLYEKSNDYDSLIAEMDVRKEDFNLSKQDVHTKPPMGKGQLIGPTCEDDLNEWVSRPELDIALYMLHQRDVRCEELTVELTQLLEERDTLQLRLSNALREKEEYRKVASESGILPDISTGSDGGSPSKGAKAKGRVSEIVLKSSGTELAKEAQEISLQEPEKQLEHKLSELKNIGYKRDKTLLDEQQKRIQQLSIMQQHMDEASKLPPEAAARLVDANYTLSRDVQSPSKVLLNWLWGRSTPKVNEL</sequence>
<keyword evidence="1" id="KW-0175">Coiled coil</keyword>
<organism evidence="2 3">
    <name type="scientific">Cryptolaemus montrouzieri</name>
    <dbReference type="NCBI Taxonomy" id="559131"/>
    <lineage>
        <taxon>Eukaryota</taxon>
        <taxon>Metazoa</taxon>
        <taxon>Ecdysozoa</taxon>
        <taxon>Arthropoda</taxon>
        <taxon>Hexapoda</taxon>
        <taxon>Insecta</taxon>
        <taxon>Pterygota</taxon>
        <taxon>Neoptera</taxon>
        <taxon>Endopterygota</taxon>
        <taxon>Coleoptera</taxon>
        <taxon>Polyphaga</taxon>
        <taxon>Cucujiformia</taxon>
        <taxon>Coccinelloidea</taxon>
        <taxon>Coccinellidae</taxon>
        <taxon>Scymninae</taxon>
        <taxon>Scymnini</taxon>
        <taxon>Cryptolaemus</taxon>
    </lineage>
</organism>
<feature type="coiled-coil region" evidence="1">
    <location>
        <begin position="26"/>
        <end position="85"/>
    </location>
</feature>
<feature type="coiled-coil region" evidence="1">
    <location>
        <begin position="526"/>
        <end position="619"/>
    </location>
</feature>
<feature type="coiled-coil region" evidence="1">
    <location>
        <begin position="368"/>
        <end position="493"/>
    </location>
</feature>
<accession>A0ABD2MJ51</accession>
<dbReference type="PANTHER" id="PTHR19327:SF0">
    <property type="entry name" value="GOLGIN SUBFAMILY A MEMBER 4"/>
    <property type="match status" value="1"/>
</dbReference>
<dbReference type="EMBL" id="JABFTP020000001">
    <property type="protein sequence ID" value="KAL3266374.1"/>
    <property type="molecule type" value="Genomic_DNA"/>
</dbReference>
<keyword evidence="3" id="KW-1185">Reference proteome</keyword>
<name>A0ABD2MJ51_9CUCU</name>
<gene>
    <name evidence="2" type="ORF">HHI36_010551</name>
</gene>
<dbReference type="PANTHER" id="PTHR19327">
    <property type="entry name" value="GOLGIN"/>
    <property type="match status" value="1"/>
</dbReference>
<evidence type="ECO:0000313" key="3">
    <source>
        <dbReference type="Proteomes" id="UP001516400"/>
    </source>
</evidence>
<reference evidence="2 3" key="1">
    <citation type="journal article" date="2021" name="BMC Biol.">
        <title>Horizontally acquired antibacterial genes associated with adaptive radiation of ladybird beetles.</title>
        <authorList>
            <person name="Li H.S."/>
            <person name="Tang X.F."/>
            <person name="Huang Y.H."/>
            <person name="Xu Z.Y."/>
            <person name="Chen M.L."/>
            <person name="Du X.Y."/>
            <person name="Qiu B.Y."/>
            <person name="Chen P.T."/>
            <person name="Zhang W."/>
            <person name="Slipinski A."/>
            <person name="Escalona H.E."/>
            <person name="Waterhouse R.M."/>
            <person name="Zwick A."/>
            <person name="Pang H."/>
        </authorList>
    </citation>
    <scope>NUCLEOTIDE SEQUENCE [LARGE SCALE GENOMIC DNA]</scope>
    <source>
        <strain evidence="2">SYSU2018</strain>
    </source>
</reference>
<protein>
    <submittedName>
        <fullName evidence="2">Uncharacterized protein</fullName>
    </submittedName>
</protein>
<dbReference type="Proteomes" id="UP001516400">
    <property type="component" value="Unassembled WGS sequence"/>
</dbReference>
<dbReference type="AlphaFoldDB" id="A0ABD2MJ51"/>
<feature type="coiled-coil region" evidence="1">
    <location>
        <begin position="303"/>
        <end position="344"/>
    </location>
</feature>
<evidence type="ECO:0000313" key="2">
    <source>
        <dbReference type="EMBL" id="KAL3266374.1"/>
    </source>
</evidence>
<proteinExistence type="predicted"/>
<evidence type="ECO:0000256" key="1">
    <source>
        <dbReference type="SAM" id="Coils"/>
    </source>
</evidence>